<keyword evidence="3" id="KW-1185">Reference proteome</keyword>
<accession>A0A2R6NHS0</accession>
<dbReference type="Gene3D" id="3.40.30.10">
    <property type="entry name" value="Glutaredoxin"/>
    <property type="match status" value="1"/>
</dbReference>
<evidence type="ECO:0000313" key="2">
    <source>
        <dbReference type="EMBL" id="PSR71936.1"/>
    </source>
</evidence>
<dbReference type="InterPro" id="IPR036249">
    <property type="entry name" value="Thioredoxin-like_sf"/>
</dbReference>
<name>A0A2R6NHS0_9APHY</name>
<feature type="domain" description="GST N-terminal" evidence="1">
    <location>
        <begin position="1"/>
        <end position="52"/>
    </location>
</feature>
<comment type="caution">
    <text evidence="2">The sequence shown here is derived from an EMBL/GenBank/DDBJ whole genome shotgun (WGS) entry which is preliminary data.</text>
</comment>
<organism evidence="2 3">
    <name type="scientific">Hermanssonia centrifuga</name>
    <dbReference type="NCBI Taxonomy" id="98765"/>
    <lineage>
        <taxon>Eukaryota</taxon>
        <taxon>Fungi</taxon>
        <taxon>Dikarya</taxon>
        <taxon>Basidiomycota</taxon>
        <taxon>Agaricomycotina</taxon>
        <taxon>Agaricomycetes</taxon>
        <taxon>Polyporales</taxon>
        <taxon>Meruliaceae</taxon>
        <taxon>Hermanssonia</taxon>
    </lineage>
</organism>
<dbReference type="PROSITE" id="PS50404">
    <property type="entry name" value="GST_NTER"/>
    <property type="match status" value="1"/>
</dbReference>
<sequence length="52" mass="5727">MPKGTQKEPWSVHLNPNGRIPVLVDRSGRAAEAAGFAGFQTAMILLHLELHY</sequence>
<evidence type="ECO:0000313" key="3">
    <source>
        <dbReference type="Proteomes" id="UP000186601"/>
    </source>
</evidence>
<gene>
    <name evidence="2" type="ORF">PHLCEN_2v12146</name>
</gene>
<evidence type="ECO:0000259" key="1">
    <source>
        <dbReference type="PROSITE" id="PS50404"/>
    </source>
</evidence>
<proteinExistence type="predicted"/>
<reference evidence="2 3" key="1">
    <citation type="submission" date="2018-02" db="EMBL/GenBank/DDBJ databases">
        <title>Genome sequence of the basidiomycete white-rot fungus Phlebia centrifuga.</title>
        <authorList>
            <person name="Granchi Z."/>
            <person name="Peng M."/>
            <person name="de Vries R.P."/>
            <person name="Hilden K."/>
            <person name="Makela M.R."/>
            <person name="Grigoriev I."/>
            <person name="Riley R."/>
        </authorList>
    </citation>
    <scope>NUCLEOTIDE SEQUENCE [LARGE SCALE GENOMIC DNA]</scope>
    <source>
        <strain evidence="2 3">FBCC195</strain>
    </source>
</reference>
<protein>
    <recommendedName>
        <fullName evidence="1">GST N-terminal domain-containing protein</fullName>
    </recommendedName>
</protein>
<dbReference type="EMBL" id="MLYV02001230">
    <property type="protein sequence ID" value="PSR71936.1"/>
    <property type="molecule type" value="Genomic_DNA"/>
</dbReference>
<dbReference type="Proteomes" id="UP000186601">
    <property type="component" value="Unassembled WGS sequence"/>
</dbReference>
<dbReference type="InterPro" id="IPR004045">
    <property type="entry name" value="Glutathione_S-Trfase_N"/>
</dbReference>
<dbReference type="SUPFAM" id="SSF52833">
    <property type="entry name" value="Thioredoxin-like"/>
    <property type="match status" value="1"/>
</dbReference>
<dbReference type="AlphaFoldDB" id="A0A2R6NHS0"/>